<keyword evidence="1" id="KW-0488">Methylation</keyword>
<dbReference type="InterPro" id="IPR045584">
    <property type="entry name" value="Pilin-like"/>
</dbReference>
<evidence type="ECO:0000313" key="3">
    <source>
        <dbReference type="EMBL" id="AQQ71747.1"/>
    </source>
</evidence>
<dbReference type="GO" id="GO:0015628">
    <property type="term" value="P:protein secretion by the type II secretion system"/>
    <property type="evidence" value="ECO:0007669"/>
    <property type="project" value="InterPro"/>
</dbReference>
<proteinExistence type="predicted"/>
<keyword evidence="2" id="KW-0472">Membrane</keyword>
<dbReference type="SUPFAM" id="SSF54523">
    <property type="entry name" value="Pili subunits"/>
    <property type="match status" value="1"/>
</dbReference>
<dbReference type="AlphaFoldDB" id="A0A1Q2MHH3"/>
<evidence type="ECO:0000313" key="4">
    <source>
        <dbReference type="Proteomes" id="UP000188181"/>
    </source>
</evidence>
<protein>
    <submittedName>
        <fullName evidence="3">PilD-dependent protein PddA</fullName>
    </submittedName>
</protein>
<dbReference type="InterPro" id="IPR000983">
    <property type="entry name" value="Bac_GSPG_pilin"/>
</dbReference>
<feature type="transmembrane region" description="Helical" evidence="2">
    <location>
        <begin position="12"/>
        <end position="33"/>
    </location>
</feature>
<keyword evidence="4" id="KW-1185">Reference proteome</keyword>
<dbReference type="GO" id="GO:0015627">
    <property type="term" value="C:type II protein secretion system complex"/>
    <property type="evidence" value="ECO:0007669"/>
    <property type="project" value="InterPro"/>
</dbReference>
<dbReference type="KEGG" id="pbas:SMSP2_02125"/>
<dbReference type="STRING" id="1851148.SMSP2_02125"/>
<dbReference type="Gene3D" id="3.30.700.10">
    <property type="entry name" value="Glycoprotein, Type 4 Pilin"/>
    <property type="match status" value="1"/>
</dbReference>
<dbReference type="InterPro" id="IPR012902">
    <property type="entry name" value="N_methyl_site"/>
</dbReference>
<dbReference type="PRINTS" id="PR00813">
    <property type="entry name" value="BCTERIALGSPG"/>
</dbReference>
<dbReference type="NCBIfam" id="TIGR02532">
    <property type="entry name" value="IV_pilin_GFxxxE"/>
    <property type="match status" value="1"/>
</dbReference>
<dbReference type="PROSITE" id="PS00409">
    <property type="entry name" value="PROKAR_NTER_METHYL"/>
    <property type="match status" value="1"/>
</dbReference>
<organism evidence="3 4">
    <name type="scientific">Limihaloglobus sulfuriphilus</name>
    <dbReference type="NCBI Taxonomy" id="1851148"/>
    <lineage>
        <taxon>Bacteria</taxon>
        <taxon>Pseudomonadati</taxon>
        <taxon>Planctomycetota</taxon>
        <taxon>Phycisphaerae</taxon>
        <taxon>Sedimentisphaerales</taxon>
        <taxon>Sedimentisphaeraceae</taxon>
        <taxon>Limihaloglobus</taxon>
    </lineage>
</organism>
<dbReference type="Pfam" id="PF07963">
    <property type="entry name" value="N_methyl"/>
    <property type="match status" value="1"/>
</dbReference>
<keyword evidence="2" id="KW-0812">Transmembrane</keyword>
<name>A0A1Q2MHH3_9BACT</name>
<dbReference type="Proteomes" id="UP000188181">
    <property type="component" value="Chromosome"/>
</dbReference>
<dbReference type="PANTHER" id="PTHR30093:SF2">
    <property type="entry name" value="TYPE II SECRETION SYSTEM PROTEIN H"/>
    <property type="match status" value="1"/>
</dbReference>
<sequence length="279" mass="31146">MKLKNKTRGFTLIELLVVISIIALLMAIMLPALSRVREAAKSVVCKSNLRSINMAAALWSVDNNGWALGMSWSWPDPAWEDGRANNTSLHKYTNSLRNQRNNNVYACPSAKSAGFFGVQSGDDIGMGTLDPDVAEKTITYGINSWIASAQPQGSPGTFISDPADRGAFGEGPGYVYWYDHGSTKIDKIRQPDQTVYFMDHEFYAVSKETFNPLIPPSSVKTAYAPNGVMTRWHSKKPGENYGYANIAWVDGHVSEEPDDLGEKPKLFQNPRWTYYFYDH</sequence>
<gene>
    <name evidence="3" type="primary">xcpT_13</name>
    <name evidence="3" type="ORF">SMSP2_02125</name>
</gene>
<dbReference type="EMBL" id="CP019646">
    <property type="protein sequence ID" value="AQQ71747.1"/>
    <property type="molecule type" value="Genomic_DNA"/>
</dbReference>
<evidence type="ECO:0000256" key="2">
    <source>
        <dbReference type="SAM" id="Phobius"/>
    </source>
</evidence>
<dbReference type="OrthoDB" id="217153at2"/>
<dbReference type="RefSeq" id="WP_146684892.1">
    <property type="nucleotide sequence ID" value="NZ_CP019646.1"/>
</dbReference>
<evidence type="ECO:0000256" key="1">
    <source>
        <dbReference type="ARBA" id="ARBA00022481"/>
    </source>
</evidence>
<keyword evidence="2" id="KW-1133">Transmembrane helix</keyword>
<accession>A0A1Q2MHH3</accession>
<reference evidence="4" key="1">
    <citation type="submission" date="2017-02" db="EMBL/GenBank/DDBJ databases">
        <title>Comparative genomics and description of representatives of a novel lineage of planctomycetes thriving in anoxic sediments.</title>
        <authorList>
            <person name="Spring S."/>
            <person name="Bunk B."/>
            <person name="Sproer C."/>
        </authorList>
    </citation>
    <scope>NUCLEOTIDE SEQUENCE [LARGE SCALE GENOMIC DNA]</scope>
    <source>
        <strain evidence="4">SM-Chi-D1</strain>
    </source>
</reference>
<dbReference type="PANTHER" id="PTHR30093">
    <property type="entry name" value="GENERAL SECRETION PATHWAY PROTEIN G"/>
    <property type="match status" value="1"/>
</dbReference>